<protein>
    <submittedName>
        <fullName evidence="3">Hydrolase</fullName>
    </submittedName>
</protein>
<keyword evidence="4" id="KW-1185">Reference proteome</keyword>
<evidence type="ECO:0000313" key="4">
    <source>
        <dbReference type="Proteomes" id="UP000613974"/>
    </source>
</evidence>
<dbReference type="GeneID" id="95594805"/>
<dbReference type="RefSeq" id="WP_189744895.1">
    <property type="nucleotide sequence ID" value="NZ_BMRL01000016.1"/>
</dbReference>
<dbReference type="SUPFAM" id="SSF50956">
    <property type="entry name" value="Thermostable phytase (3-phytase)"/>
    <property type="match status" value="1"/>
</dbReference>
<dbReference type="Proteomes" id="UP000613974">
    <property type="component" value="Unassembled WGS sequence"/>
</dbReference>
<evidence type="ECO:0000313" key="3">
    <source>
        <dbReference type="EMBL" id="GHI68519.1"/>
    </source>
</evidence>
<dbReference type="EMBL" id="BNEC01000003">
    <property type="protein sequence ID" value="GHI68519.1"/>
    <property type="molecule type" value="Genomic_DNA"/>
</dbReference>
<feature type="domain" description="BPP" evidence="2">
    <location>
        <begin position="35"/>
        <end position="447"/>
    </location>
</feature>
<dbReference type="Pfam" id="PF02333">
    <property type="entry name" value="Phytase"/>
    <property type="match status" value="2"/>
</dbReference>
<evidence type="ECO:0000256" key="1">
    <source>
        <dbReference type="SAM" id="SignalP"/>
    </source>
</evidence>
<organism evidence="3 4">
    <name type="scientific">Streptomyces nojiriensis</name>
    <dbReference type="NCBI Taxonomy" id="66374"/>
    <lineage>
        <taxon>Bacteria</taxon>
        <taxon>Bacillati</taxon>
        <taxon>Actinomycetota</taxon>
        <taxon>Actinomycetes</taxon>
        <taxon>Kitasatosporales</taxon>
        <taxon>Streptomycetaceae</taxon>
        <taxon>Streptomyces</taxon>
    </lineage>
</organism>
<comment type="caution">
    <text evidence="3">The sequence shown here is derived from an EMBL/GenBank/DDBJ whole genome shotgun (WGS) entry which is preliminary data.</text>
</comment>
<dbReference type="InterPro" id="IPR003431">
    <property type="entry name" value="B-propeller_Phytase"/>
</dbReference>
<keyword evidence="3" id="KW-0378">Hydrolase</keyword>
<dbReference type="Gene3D" id="2.120.10.30">
    <property type="entry name" value="TolB, C-terminal domain"/>
    <property type="match status" value="1"/>
</dbReference>
<name>A0ABQ3SK60_9ACTN</name>
<dbReference type="InterPro" id="IPR011042">
    <property type="entry name" value="6-blade_b-propeller_TolB-like"/>
</dbReference>
<dbReference type="PROSITE" id="PS51662">
    <property type="entry name" value="BP_PHYTASE"/>
    <property type="match status" value="1"/>
</dbReference>
<reference evidence="4" key="1">
    <citation type="submission" date="2023-07" db="EMBL/GenBank/DDBJ databases">
        <title>Whole genome shotgun sequence of Streptomyces nojiriensis NBRC 13794.</title>
        <authorList>
            <person name="Komaki H."/>
            <person name="Tamura T."/>
        </authorList>
    </citation>
    <scope>NUCLEOTIDE SEQUENCE [LARGE SCALE GENOMIC DNA]</scope>
    <source>
        <strain evidence="4">NBRC 13794</strain>
    </source>
</reference>
<accession>A0ABQ3SK60</accession>
<keyword evidence="1" id="KW-0732">Signal</keyword>
<proteinExistence type="predicted"/>
<sequence length="449" mass="47682">MRVIPSRRTPAVAVAAAAMVALGVIAGPAHAQEEHGGAAPSLPRVTASVETPSLFDDEAGGNANADDPAIWRNAKDPDASLVIATAKEGGLRVYDLDGRQVQALPAPQPPRDGDKPGRFNNVDLITGLRFPDGRHDVAVVSDRGRDQLRVYRIDPKRRTAPLVDVTDEAAAPQVFSAGQDEVNDQRTAYGLAAYTDRRSGRSYAVTSRRHATDLALAELLPNARGKVGYRTVRTTSLPAAFTLPNGKSWAPCGEPGERPQVEGMVVDPDTGDLYAGQEDVGIWKLDADLRSPARLIEKVRSFGVPGTWNPATEECDAGADPGFGGRHIAADVEGLTIWRDPKHPGHGGYLLASSQGDDTFAVFDREHGNAYVRGFRVGDAATPGAPDGSQECDGAAVTSAPLGKRFPNGLLVVQDGHNTPRTTGADGQARTDTDFKFVDLGRLKRAARL</sequence>
<gene>
    <name evidence="3" type="ORF">Snoj_24370</name>
</gene>
<feature type="chain" id="PRO_5046416650" evidence="1">
    <location>
        <begin position="32"/>
        <end position="449"/>
    </location>
</feature>
<evidence type="ECO:0000259" key="2">
    <source>
        <dbReference type="PROSITE" id="PS51662"/>
    </source>
</evidence>
<dbReference type="GO" id="GO:0016787">
    <property type="term" value="F:hydrolase activity"/>
    <property type="evidence" value="ECO:0007669"/>
    <property type="project" value="UniProtKB-KW"/>
</dbReference>
<feature type="signal peptide" evidence="1">
    <location>
        <begin position="1"/>
        <end position="31"/>
    </location>
</feature>